<dbReference type="Proteomes" id="UP001066276">
    <property type="component" value="Chromosome 2_1"/>
</dbReference>
<evidence type="ECO:0000256" key="1">
    <source>
        <dbReference type="SAM" id="MobiDB-lite"/>
    </source>
</evidence>
<dbReference type="EMBL" id="JANPWB010000003">
    <property type="protein sequence ID" value="KAJ1204029.1"/>
    <property type="molecule type" value="Genomic_DNA"/>
</dbReference>
<evidence type="ECO:0000313" key="3">
    <source>
        <dbReference type="Proteomes" id="UP001066276"/>
    </source>
</evidence>
<name>A0AAV7VTF3_PLEWA</name>
<feature type="region of interest" description="Disordered" evidence="1">
    <location>
        <begin position="56"/>
        <end position="103"/>
    </location>
</feature>
<keyword evidence="3" id="KW-1185">Reference proteome</keyword>
<gene>
    <name evidence="2" type="ORF">NDU88_007810</name>
</gene>
<comment type="caution">
    <text evidence="2">The sequence shown here is derived from an EMBL/GenBank/DDBJ whole genome shotgun (WGS) entry which is preliminary data.</text>
</comment>
<feature type="compositionally biased region" description="Basic and acidic residues" evidence="1">
    <location>
        <begin position="83"/>
        <end position="103"/>
    </location>
</feature>
<sequence>MAPGSHSLRFFGCASLAASVGPDPPSLFRIALCRGLRREASLLPAWLGLWGGATSLRHSGSSELRTSDLRDRGAPRHLLSPEWDGKQDRSEEGAPRVDCRGGGRWRLDLGAVPAWGDHTDRPRMETLDFLRQRTGVE</sequence>
<accession>A0AAV7VTF3</accession>
<protein>
    <submittedName>
        <fullName evidence="2">Uncharacterized protein</fullName>
    </submittedName>
</protein>
<evidence type="ECO:0000313" key="2">
    <source>
        <dbReference type="EMBL" id="KAJ1204029.1"/>
    </source>
</evidence>
<dbReference type="AlphaFoldDB" id="A0AAV7VTF3"/>
<proteinExistence type="predicted"/>
<organism evidence="2 3">
    <name type="scientific">Pleurodeles waltl</name>
    <name type="common">Iberian ribbed newt</name>
    <dbReference type="NCBI Taxonomy" id="8319"/>
    <lineage>
        <taxon>Eukaryota</taxon>
        <taxon>Metazoa</taxon>
        <taxon>Chordata</taxon>
        <taxon>Craniata</taxon>
        <taxon>Vertebrata</taxon>
        <taxon>Euteleostomi</taxon>
        <taxon>Amphibia</taxon>
        <taxon>Batrachia</taxon>
        <taxon>Caudata</taxon>
        <taxon>Salamandroidea</taxon>
        <taxon>Salamandridae</taxon>
        <taxon>Pleurodelinae</taxon>
        <taxon>Pleurodeles</taxon>
    </lineage>
</organism>
<reference evidence="2" key="1">
    <citation type="journal article" date="2022" name="bioRxiv">
        <title>Sequencing and chromosome-scale assembly of the giantPleurodeles waltlgenome.</title>
        <authorList>
            <person name="Brown T."/>
            <person name="Elewa A."/>
            <person name="Iarovenko S."/>
            <person name="Subramanian E."/>
            <person name="Araus A.J."/>
            <person name="Petzold A."/>
            <person name="Susuki M."/>
            <person name="Suzuki K.-i.T."/>
            <person name="Hayashi T."/>
            <person name="Toyoda A."/>
            <person name="Oliveira C."/>
            <person name="Osipova E."/>
            <person name="Leigh N.D."/>
            <person name="Simon A."/>
            <person name="Yun M.H."/>
        </authorList>
    </citation>
    <scope>NUCLEOTIDE SEQUENCE</scope>
    <source>
        <strain evidence="2">20211129_DDA</strain>
        <tissue evidence="2">Liver</tissue>
    </source>
</reference>
<feature type="compositionally biased region" description="Basic and acidic residues" evidence="1">
    <location>
        <begin position="65"/>
        <end position="74"/>
    </location>
</feature>